<evidence type="ECO:0000256" key="1">
    <source>
        <dbReference type="SAM" id="MobiDB-lite"/>
    </source>
</evidence>
<protein>
    <recommendedName>
        <fullName evidence="4">Transcription factor 25</fullName>
    </recommendedName>
</protein>
<sequence length="671" mass="78957">MVARQYKKIVKGTSDSIVELSDNDAENIYDDSDHETLKIINKSKFSLLASSDDDSDNPSIEQIKCDEEYIFRPIQKKNYKNNPKKSARNNVKQQKSSQHTLAENLKGCCLRMDKSSFDCDNEISSIFGSKIVRKNLNQKSSSSKNRYLNMKHYFLKGDPKWPHLNRNESGIIMNYSEEKNEFTISFDIEYLKKKEIFDVLVNSMLLDDIFVFMERNPFFFRGLVKLAEISMLRNEHENAFNYIQKAMYVLESSLNPSFSPFTYFKGRPKTHINSSEIESRDIYITIGYYMNYLGFRGLFRTALEYCILLISMDIPHDRFHSLLHIDFFAISSSSLDVFIDINDCYLSQFYDLCTWNTSLIDNDSSSFMNCNNQINIPLYYILPNFSFGIPLSLYTKYIKREFNNDLKYLDSFIEHIQSINMDQILNTEYNSNNLQACSIFLLQSLLLFPEFILFFIKKLDRNFYKLKTHDYNLTWDEINIFYTNLLNKSNHMGTSEDTDFNQYPYLLAGKLLVEANIEKCFVLWKKPSNLKWLHFCSSHLCKLLTENEAEERNIEIFVNNRRSMLMKSRFNIFRYVDVSISEFSENPTLPIYFRNEDNELSPNTNSQGLSFGTLSLNSDPIFIFFLSLLPWYNHYEIDVRTPSFNLKELAIDCFIALKNYIKSSIIPKNWK</sequence>
<accession>A0AAV9XVN2</accession>
<gene>
    <name evidence="2" type="ORF">RS030_2209</name>
</gene>
<evidence type="ECO:0008006" key="4">
    <source>
        <dbReference type="Google" id="ProtNLM"/>
    </source>
</evidence>
<organism evidence="2 3">
    <name type="scientific">Cryptosporidium xiaoi</name>
    <dbReference type="NCBI Taxonomy" id="659607"/>
    <lineage>
        <taxon>Eukaryota</taxon>
        <taxon>Sar</taxon>
        <taxon>Alveolata</taxon>
        <taxon>Apicomplexa</taxon>
        <taxon>Conoidasida</taxon>
        <taxon>Coccidia</taxon>
        <taxon>Eucoccidiorida</taxon>
        <taxon>Eimeriorina</taxon>
        <taxon>Cryptosporidiidae</taxon>
        <taxon>Cryptosporidium</taxon>
    </lineage>
</organism>
<evidence type="ECO:0000313" key="3">
    <source>
        <dbReference type="Proteomes" id="UP001311799"/>
    </source>
</evidence>
<dbReference type="PANTHER" id="PTHR22684:SF0">
    <property type="entry name" value="RIBOSOME QUALITY CONTROL COMPLEX SUBUNIT TCF25"/>
    <property type="match status" value="1"/>
</dbReference>
<evidence type="ECO:0000313" key="2">
    <source>
        <dbReference type="EMBL" id="KAK6588761.1"/>
    </source>
</evidence>
<reference evidence="2 3" key="1">
    <citation type="submission" date="2023-10" db="EMBL/GenBank/DDBJ databases">
        <title>Comparative genomics analysis reveals potential genetic determinants of host preference in Cryptosporidium xiaoi.</title>
        <authorList>
            <person name="Xiao L."/>
            <person name="Li J."/>
        </authorList>
    </citation>
    <scope>NUCLEOTIDE SEQUENCE [LARGE SCALE GENOMIC DNA]</scope>
    <source>
        <strain evidence="2 3">52996</strain>
    </source>
</reference>
<proteinExistence type="predicted"/>
<feature type="region of interest" description="Disordered" evidence="1">
    <location>
        <begin position="77"/>
        <end position="98"/>
    </location>
</feature>
<dbReference type="InterPro" id="IPR006994">
    <property type="entry name" value="TCF25/Rqc1"/>
</dbReference>
<comment type="caution">
    <text evidence="2">The sequence shown here is derived from an EMBL/GenBank/DDBJ whole genome shotgun (WGS) entry which is preliminary data.</text>
</comment>
<dbReference type="PANTHER" id="PTHR22684">
    <property type="entry name" value="NULP1-RELATED"/>
    <property type="match status" value="1"/>
</dbReference>
<dbReference type="Proteomes" id="UP001311799">
    <property type="component" value="Unassembled WGS sequence"/>
</dbReference>
<dbReference type="GO" id="GO:1990112">
    <property type="term" value="C:RQC complex"/>
    <property type="evidence" value="ECO:0007669"/>
    <property type="project" value="TreeGrafter"/>
</dbReference>
<dbReference type="Pfam" id="PF04910">
    <property type="entry name" value="Tcf25"/>
    <property type="match status" value="1"/>
</dbReference>
<dbReference type="AlphaFoldDB" id="A0AAV9XVN2"/>
<feature type="compositionally biased region" description="Basic residues" evidence="1">
    <location>
        <begin position="77"/>
        <end position="87"/>
    </location>
</feature>
<dbReference type="EMBL" id="JAWDEY010000022">
    <property type="protein sequence ID" value="KAK6588761.1"/>
    <property type="molecule type" value="Genomic_DNA"/>
</dbReference>
<feature type="compositionally biased region" description="Polar residues" evidence="1">
    <location>
        <begin position="88"/>
        <end position="98"/>
    </location>
</feature>
<keyword evidence="3" id="KW-1185">Reference proteome</keyword>
<name>A0AAV9XVN2_9CRYT</name>